<proteinExistence type="predicted"/>
<feature type="region of interest" description="Disordered" evidence="1">
    <location>
        <begin position="426"/>
        <end position="448"/>
    </location>
</feature>
<accession>A0A8H6WS66</accession>
<feature type="domain" description="SET" evidence="2">
    <location>
        <begin position="385"/>
        <end position="502"/>
    </location>
</feature>
<name>A0A8H6WS66_MYCCL</name>
<evidence type="ECO:0000313" key="4">
    <source>
        <dbReference type="Proteomes" id="UP000613580"/>
    </source>
</evidence>
<keyword evidence="4" id="KW-1185">Reference proteome</keyword>
<dbReference type="Proteomes" id="UP000613580">
    <property type="component" value="Unassembled WGS sequence"/>
</dbReference>
<dbReference type="InterPro" id="IPR001214">
    <property type="entry name" value="SET_dom"/>
</dbReference>
<gene>
    <name evidence="3" type="ORF">HMN09_00041400</name>
</gene>
<dbReference type="Pfam" id="PF00856">
    <property type="entry name" value="SET"/>
    <property type="match status" value="1"/>
</dbReference>
<evidence type="ECO:0000256" key="1">
    <source>
        <dbReference type="SAM" id="MobiDB-lite"/>
    </source>
</evidence>
<dbReference type="EMBL" id="JACAZE010000001">
    <property type="protein sequence ID" value="KAF7322629.1"/>
    <property type="molecule type" value="Genomic_DNA"/>
</dbReference>
<reference evidence="3" key="1">
    <citation type="submission" date="2020-05" db="EMBL/GenBank/DDBJ databases">
        <title>Mycena genomes resolve the evolution of fungal bioluminescence.</title>
        <authorList>
            <person name="Tsai I.J."/>
        </authorList>
    </citation>
    <scope>NUCLEOTIDE SEQUENCE</scope>
    <source>
        <strain evidence="3">110903Hualien_Pintung</strain>
    </source>
</reference>
<dbReference type="SUPFAM" id="SSF82199">
    <property type="entry name" value="SET domain"/>
    <property type="match status" value="1"/>
</dbReference>
<sequence length="508" mass="56230">MFLDEKWLSAAAHEPDETRRELNKDKLNSKNEDEQRQQELRATLARMHENRVTARVLLKAVEKEFAAWKAEHVLKPAKALLEATFPSMISPSAGTSTSVPDTVDGLPLSFTKLTISGPPPPEIRLPDADRDDIMFVCEYGDDGKPLGDPQETQMNVVELPKLEDGSEPSYEPCQTYQYCAPLSTNISMQWNGDGDKAPFMPSLESESTFPHDEYMATFDGGGGWLKTGRDGLSFPDTPNPDRELIVYETIRRLHFGLNLSRDEIDDVLKNVDGMACPPLRIGDTGLSGFLWASEQRDAPNIVWADGHTAQTAPQLSKDVAGFVPSDDDPLMDRIRRNHRIFCANVDCVVPLCRLHEVARFASRSVSDPGSRQYHQSIIIGKSQWGFGAFAGENITKGDLIGEYVGEVFFNVDMASTKKPKNVQCDAELEEDLDSDSGSETQPAKEEPLVIVQPGVSRSVIDNFVGTNYTWGIGTDTIDSRPMGNPTRFLNDSKPGEPNCEAEGRSILF</sequence>
<feature type="region of interest" description="Disordered" evidence="1">
    <location>
        <begin position="1"/>
        <end position="35"/>
    </location>
</feature>
<evidence type="ECO:0000259" key="2">
    <source>
        <dbReference type="Pfam" id="PF00856"/>
    </source>
</evidence>
<evidence type="ECO:0000313" key="3">
    <source>
        <dbReference type="EMBL" id="KAF7322629.1"/>
    </source>
</evidence>
<protein>
    <recommendedName>
        <fullName evidence="2">SET domain-containing protein</fullName>
    </recommendedName>
</protein>
<feature type="compositionally biased region" description="Acidic residues" evidence="1">
    <location>
        <begin position="426"/>
        <end position="436"/>
    </location>
</feature>
<dbReference type="AlphaFoldDB" id="A0A8H6WS66"/>
<comment type="caution">
    <text evidence="3">The sequence shown here is derived from an EMBL/GenBank/DDBJ whole genome shotgun (WGS) entry which is preliminary data.</text>
</comment>
<dbReference type="InterPro" id="IPR046341">
    <property type="entry name" value="SET_dom_sf"/>
</dbReference>
<dbReference type="OrthoDB" id="6141102at2759"/>
<organism evidence="3 4">
    <name type="scientific">Mycena chlorophos</name>
    <name type="common">Agaric fungus</name>
    <name type="synonym">Agaricus chlorophos</name>
    <dbReference type="NCBI Taxonomy" id="658473"/>
    <lineage>
        <taxon>Eukaryota</taxon>
        <taxon>Fungi</taxon>
        <taxon>Dikarya</taxon>
        <taxon>Basidiomycota</taxon>
        <taxon>Agaricomycotina</taxon>
        <taxon>Agaricomycetes</taxon>
        <taxon>Agaricomycetidae</taxon>
        <taxon>Agaricales</taxon>
        <taxon>Marasmiineae</taxon>
        <taxon>Mycenaceae</taxon>
        <taxon>Mycena</taxon>
    </lineage>
</organism>
<dbReference type="Gene3D" id="2.170.270.10">
    <property type="entry name" value="SET domain"/>
    <property type="match status" value="1"/>
</dbReference>